<comment type="caution">
    <text evidence="1">The sequence shown here is derived from an EMBL/GenBank/DDBJ whole genome shotgun (WGS) entry which is preliminary data.</text>
</comment>
<proteinExistence type="predicted"/>
<evidence type="ECO:0000313" key="1">
    <source>
        <dbReference type="EMBL" id="MFH6602818.1"/>
    </source>
</evidence>
<name>A0ACC7LGI3_9FLAO</name>
<evidence type="ECO:0000313" key="2">
    <source>
        <dbReference type="Proteomes" id="UP001595191"/>
    </source>
</evidence>
<accession>A0ACC7LGI3</accession>
<reference evidence="1" key="1">
    <citation type="submission" date="2024-09" db="EMBL/GenBank/DDBJ databases">
        <authorList>
            <person name="Liu J."/>
        </authorList>
    </citation>
    <scope>NUCLEOTIDE SEQUENCE</scope>
    <source>
        <strain evidence="1">NBU2967</strain>
    </source>
</reference>
<keyword evidence="2" id="KW-1185">Reference proteome</keyword>
<gene>
    <name evidence="1" type="ORF">ACEZ3G_04975</name>
</gene>
<protein>
    <submittedName>
        <fullName evidence="1">Carboxypeptidase-like regulatory domain-containing protein</fullName>
    </submittedName>
</protein>
<organism evidence="1 2">
    <name type="scientific">Meishania litoralis</name>
    <dbReference type="NCBI Taxonomy" id="3434685"/>
    <lineage>
        <taxon>Bacteria</taxon>
        <taxon>Pseudomonadati</taxon>
        <taxon>Bacteroidota</taxon>
        <taxon>Flavobacteriia</taxon>
        <taxon>Flavobacteriales</taxon>
        <taxon>Flavobacteriaceae</taxon>
        <taxon>Meishania</taxon>
    </lineage>
</organism>
<sequence length="510" mass="58920">MPKIIVKLLTAGLLIASSMGNAQTLTSIVLDSATQKPIPYVTVQLKNKGMITNEEGRFTFLLDKNVKPTDSLIISCIGYETIGKPINQFAEKTILLRPKAIELKNVIVSNKQYTAEEIIELVNDNIEKNYSSDLTKKRLFFRKSSFQRMNKTDYTLKKSTIAAFNKKFIDSVIQTVPKSNSYYTEVLGDLYGNYDNEKQKFDLIKASELYDKSMEVDLEKLEEKFNKIIKENIKTDSYFKIKSGLFGTKVDADELFDNEVDSTDVAALNKELEEKKKNEEERKKNFARYRRNTLGDIFNSLPIREDTYLNFLSKSRRYEFTLKDFTYMGNDAVYVIDFKPKRSEDYRGTLFINSDDFALVRVDYENVKSVKSFKLLGISMNTYLSKGKIIFQKEADKPYGLRYFESEIGNRMGIKRPLKIIEKNRHVKGRNKQNELSGNIDLAFTSIDKNEVVVFETEQIAPTNFEAFEENNSILPTYMPNYDPEFWKGYNIMEPNTAIKEFTSQGESVK</sequence>
<dbReference type="EMBL" id="JBHFPV010000001">
    <property type="protein sequence ID" value="MFH6602818.1"/>
    <property type="molecule type" value="Genomic_DNA"/>
</dbReference>
<dbReference type="Proteomes" id="UP001595191">
    <property type="component" value="Unassembled WGS sequence"/>
</dbReference>